<keyword evidence="3" id="KW-0808">Transferase</keyword>
<gene>
    <name evidence="3" type="ORF">DNG_04409</name>
</gene>
<feature type="region of interest" description="Disordered" evidence="2">
    <location>
        <begin position="20"/>
        <end position="41"/>
    </location>
</feature>
<proteinExistence type="inferred from homology"/>
<organism evidence="3 4">
    <name type="scientific">Cephalotrichum gorgonifer</name>
    <dbReference type="NCBI Taxonomy" id="2041049"/>
    <lineage>
        <taxon>Eukaryota</taxon>
        <taxon>Fungi</taxon>
        <taxon>Dikarya</taxon>
        <taxon>Ascomycota</taxon>
        <taxon>Pezizomycotina</taxon>
        <taxon>Sordariomycetes</taxon>
        <taxon>Hypocreomycetidae</taxon>
        <taxon>Microascales</taxon>
        <taxon>Microascaceae</taxon>
        <taxon>Cephalotrichum</taxon>
    </lineage>
</organism>
<name>A0AAE8MW24_9PEZI</name>
<dbReference type="Gene3D" id="3.90.550.20">
    <property type="match status" value="1"/>
</dbReference>
<dbReference type="InterPro" id="IPR029044">
    <property type="entry name" value="Nucleotide-diphossugar_trans"/>
</dbReference>
<dbReference type="GO" id="GO:0016740">
    <property type="term" value="F:transferase activity"/>
    <property type="evidence" value="ECO:0007669"/>
    <property type="project" value="UniProtKB-KW"/>
</dbReference>
<evidence type="ECO:0000256" key="2">
    <source>
        <dbReference type="SAM" id="MobiDB-lite"/>
    </source>
</evidence>
<dbReference type="InterPro" id="IPR007577">
    <property type="entry name" value="GlycoTrfase_DXD_sugar-bd_CS"/>
</dbReference>
<evidence type="ECO:0000313" key="3">
    <source>
        <dbReference type="EMBL" id="SPO01736.1"/>
    </source>
</evidence>
<protein>
    <submittedName>
        <fullName evidence="3">Related to glycosyl transferase</fullName>
    </submittedName>
</protein>
<dbReference type="PANTHER" id="PTHR46830">
    <property type="entry name" value="TRANSFERASE, PUTATIVE-RELATED"/>
    <property type="match status" value="1"/>
</dbReference>
<keyword evidence="4" id="KW-1185">Reference proteome</keyword>
<evidence type="ECO:0000256" key="1">
    <source>
        <dbReference type="ARBA" id="ARBA00009003"/>
    </source>
</evidence>
<dbReference type="SUPFAM" id="SSF53448">
    <property type="entry name" value="Nucleotide-diphospho-sugar transferases"/>
    <property type="match status" value="1"/>
</dbReference>
<comment type="similarity">
    <text evidence="1">Belongs to the glycosyltransferase 32 family.</text>
</comment>
<dbReference type="GO" id="GO:1901135">
    <property type="term" value="P:carbohydrate derivative metabolic process"/>
    <property type="evidence" value="ECO:0007669"/>
    <property type="project" value="UniProtKB-ARBA"/>
</dbReference>
<dbReference type="Pfam" id="PF04488">
    <property type="entry name" value="Gly_transf_sug"/>
    <property type="match status" value="1"/>
</dbReference>
<reference evidence="3" key="1">
    <citation type="submission" date="2018-03" db="EMBL/GenBank/DDBJ databases">
        <authorList>
            <person name="Guldener U."/>
        </authorList>
    </citation>
    <scope>NUCLEOTIDE SEQUENCE</scope>
</reference>
<dbReference type="Proteomes" id="UP001187682">
    <property type="component" value="Unassembled WGS sequence"/>
</dbReference>
<dbReference type="EMBL" id="ONZQ02000005">
    <property type="protein sequence ID" value="SPO01736.1"/>
    <property type="molecule type" value="Genomic_DNA"/>
</dbReference>
<sequence>MMYHTTLNFEVYSIGRSENPPEGILSPDSPPSPNPWKGLSGTHAPQFNKTYDAQIPNILNLVYLLPLGVDSFNFTFKEVLTIYSACLYSNPDIIYLHTNAPPAAINDARSGQQGKWNSIILNTPQLVIKHAESPSIADNGIEITHMEHKSDFVRVAALEEYGGMYLDMDAIPLRDLRPLLEMGFNTVLGRQVNGEVMSGNFFGKAGCKFFTRWKAEMHEVYDNEAWVTHSNIAMTRIAKQLARVDREVLIMEPPILGPIYWSGKATQAFYGVHGDVESNLDGFTDGAVLKDFTENVEDQWDETKKKDFPEWQNDYSDTPEKRLR</sequence>
<evidence type="ECO:0000313" key="4">
    <source>
        <dbReference type="Proteomes" id="UP001187682"/>
    </source>
</evidence>
<dbReference type="PANTHER" id="PTHR46830:SF2">
    <property type="entry name" value="ALPHA-1,4-N-ACETYLGLUCOSAMINYLTRANSFERASE"/>
    <property type="match status" value="1"/>
</dbReference>
<accession>A0AAE8MW24</accession>
<dbReference type="AlphaFoldDB" id="A0AAE8MW24"/>
<feature type="region of interest" description="Disordered" evidence="2">
    <location>
        <begin position="300"/>
        <end position="324"/>
    </location>
</feature>
<comment type="caution">
    <text evidence="3">The sequence shown here is derived from an EMBL/GenBank/DDBJ whole genome shotgun (WGS) entry which is preliminary data.</text>
</comment>